<evidence type="ECO:0000313" key="1">
    <source>
        <dbReference type="EMBL" id="DAE15829.1"/>
    </source>
</evidence>
<proteinExistence type="predicted"/>
<accession>A0A8S5QAQ1</accession>
<sequence>MKINDIKNLIADYGESTTLKDVLKKVQGNRKYKCPKCGGSGKIIIRKNVAEYWECSDRYEYNSIECGFCNGEGYTEHEYKPKMAQDGWQ</sequence>
<reference evidence="1" key="1">
    <citation type="journal article" date="2021" name="Proc. Natl. Acad. Sci. U.S.A.">
        <title>A Catalog of Tens of Thousands of Viruses from Human Metagenomes Reveals Hidden Associations with Chronic Diseases.</title>
        <authorList>
            <person name="Tisza M.J."/>
            <person name="Buck C.B."/>
        </authorList>
    </citation>
    <scope>NUCLEOTIDE SEQUENCE</scope>
    <source>
        <strain evidence="1">Ctu9a31</strain>
    </source>
</reference>
<dbReference type="InterPro" id="IPR036410">
    <property type="entry name" value="HSP_DnaJ_Cys-rich_dom_sf"/>
</dbReference>
<name>A0A8S5QAQ1_9CAUD</name>
<dbReference type="SUPFAM" id="SSF57938">
    <property type="entry name" value="DnaJ/Hsp40 cysteine-rich domain"/>
    <property type="match status" value="1"/>
</dbReference>
<organism evidence="1">
    <name type="scientific">Siphoviridae sp. ctu9a31</name>
    <dbReference type="NCBI Taxonomy" id="2825712"/>
    <lineage>
        <taxon>Viruses</taxon>
        <taxon>Duplodnaviria</taxon>
        <taxon>Heunggongvirae</taxon>
        <taxon>Uroviricota</taxon>
        <taxon>Caudoviricetes</taxon>
    </lineage>
</organism>
<dbReference type="EMBL" id="BK015613">
    <property type="protein sequence ID" value="DAE15829.1"/>
    <property type="molecule type" value="Genomic_DNA"/>
</dbReference>
<protein>
    <submittedName>
        <fullName evidence="1">Transcription attenuation protein</fullName>
    </submittedName>
</protein>